<comment type="caution">
    <text evidence="2">The sequence shown here is derived from an EMBL/GenBank/DDBJ whole genome shotgun (WGS) entry which is preliminary data.</text>
</comment>
<dbReference type="PROSITE" id="PS51379">
    <property type="entry name" value="4FE4S_FER_2"/>
    <property type="match status" value="1"/>
</dbReference>
<evidence type="ECO:0000313" key="2">
    <source>
        <dbReference type="EMBL" id="MPN60496.1"/>
    </source>
</evidence>
<evidence type="ECO:0000259" key="1">
    <source>
        <dbReference type="PROSITE" id="PS51379"/>
    </source>
</evidence>
<reference evidence="2" key="1">
    <citation type="submission" date="2019-08" db="EMBL/GenBank/DDBJ databases">
        <authorList>
            <person name="Kucharzyk K."/>
            <person name="Murdoch R.W."/>
            <person name="Higgins S."/>
            <person name="Loffler F."/>
        </authorList>
    </citation>
    <scope>NUCLEOTIDE SEQUENCE</scope>
</reference>
<gene>
    <name evidence="2" type="ORF">SDC9_208224</name>
</gene>
<dbReference type="Gene3D" id="3.30.70.20">
    <property type="match status" value="1"/>
</dbReference>
<sequence>MPILWYCDKVTVKPCGCIYTMNIKSEENIMKLVIINERCPKNHQCPAMRVCPVNALSQNNFDAPIVDLEKCIRCGKCVKLCPMKALVLES</sequence>
<dbReference type="PROSITE" id="PS00198">
    <property type="entry name" value="4FE4S_FER_1"/>
    <property type="match status" value="1"/>
</dbReference>
<dbReference type="AlphaFoldDB" id="A0A645JAP9"/>
<feature type="domain" description="4Fe-4S ferredoxin-type" evidence="1">
    <location>
        <begin position="62"/>
        <end position="90"/>
    </location>
</feature>
<proteinExistence type="predicted"/>
<dbReference type="EMBL" id="VSSQ01135837">
    <property type="protein sequence ID" value="MPN60496.1"/>
    <property type="molecule type" value="Genomic_DNA"/>
</dbReference>
<accession>A0A645JAP9</accession>
<protein>
    <recommendedName>
        <fullName evidence="1">4Fe-4S ferredoxin-type domain-containing protein</fullName>
    </recommendedName>
</protein>
<dbReference type="Pfam" id="PF00037">
    <property type="entry name" value="Fer4"/>
    <property type="match status" value="1"/>
</dbReference>
<dbReference type="InterPro" id="IPR017900">
    <property type="entry name" value="4Fe4S_Fe_S_CS"/>
</dbReference>
<dbReference type="SUPFAM" id="SSF54862">
    <property type="entry name" value="4Fe-4S ferredoxins"/>
    <property type="match status" value="1"/>
</dbReference>
<organism evidence="2">
    <name type="scientific">bioreactor metagenome</name>
    <dbReference type="NCBI Taxonomy" id="1076179"/>
    <lineage>
        <taxon>unclassified sequences</taxon>
        <taxon>metagenomes</taxon>
        <taxon>ecological metagenomes</taxon>
    </lineage>
</organism>
<name>A0A645JAP9_9ZZZZ</name>
<dbReference type="InterPro" id="IPR017896">
    <property type="entry name" value="4Fe4S_Fe-S-bd"/>
</dbReference>